<feature type="active site" description="Nucleophile" evidence="4">
    <location>
        <position position="505"/>
    </location>
</feature>
<name>A0A8H5EUM0_9AGAR</name>
<keyword evidence="2 4" id="KW-0808">Transferase</keyword>
<sequence length="556" mass="61820">MSTTVPQVRASSREADGPAVKKQKIEVELLETQDTVKETIAAQAAEQEGVMDEVKAAETVVPEPAAKGAKQPKPKKKRKRKEPLPEPCSGADVLYREIRSLLGEDVVDKVTQEGNAFESPFHWHEEVVVKIQMMSSGGSGIASAPEDKGPWAIVVPVALVGETVIEILEPNTDLRDDSRIGCKYFGTCGGCQYQMLSPETQNDLKRNVIVKAYKMYSDLPESSIPTIESTVESPLLYNYRTKITPHFERAPKSAKQSDAVEGIQPDWLKIGFNVANKNHTLDIEECPIATSVCNEKYKQDRQTIIKDIFKYKKGVSLLYRDSLDTSFDVKEMMTPPIDKLSEAFTKHICVTDQNAPSREMVGDYIFEYTAGGFFQNNNSVLPLMVNFVRDLVQSGEGERPTHLVDTYCGAGLFAISLSSAFDKVAGIELSKSSIASAKCNAELNGLSTEKISFLSGEAQNIFATVKDFPRERTAIVIDPPRKGCDEQFLKQLLEFRSSIVVYVSCNVHSQARDIGYILHATENNPEGQRYRLERLRGFDLFPQTAHVESVALLRLY</sequence>
<feature type="region of interest" description="Disordered" evidence="6">
    <location>
        <begin position="1"/>
        <end position="22"/>
    </location>
</feature>
<dbReference type="InterPro" id="IPR029063">
    <property type="entry name" value="SAM-dependent_MTases_sf"/>
</dbReference>
<feature type="compositionally biased region" description="Polar residues" evidence="6">
    <location>
        <begin position="1"/>
        <end position="10"/>
    </location>
</feature>
<evidence type="ECO:0000256" key="6">
    <source>
        <dbReference type="SAM" id="MobiDB-lite"/>
    </source>
</evidence>
<accession>A0A8H5EUM0</accession>
<dbReference type="InterPro" id="IPR030391">
    <property type="entry name" value="MeTrfase_TrmA_CS"/>
</dbReference>
<dbReference type="GO" id="GO:0032259">
    <property type="term" value="P:methylation"/>
    <property type="evidence" value="ECO:0007669"/>
    <property type="project" value="UniProtKB-KW"/>
</dbReference>
<feature type="compositionally biased region" description="Basic residues" evidence="6">
    <location>
        <begin position="70"/>
        <end position="81"/>
    </location>
</feature>
<evidence type="ECO:0000256" key="2">
    <source>
        <dbReference type="ARBA" id="ARBA00022679"/>
    </source>
</evidence>
<evidence type="ECO:0000256" key="4">
    <source>
        <dbReference type="PROSITE-ProRule" id="PRU01024"/>
    </source>
</evidence>
<dbReference type="SUPFAM" id="SSF53335">
    <property type="entry name" value="S-adenosyl-L-methionine-dependent methyltransferases"/>
    <property type="match status" value="1"/>
</dbReference>
<keyword evidence="1 4" id="KW-0489">Methyltransferase</keyword>
<feature type="binding site" evidence="4">
    <location>
        <position position="407"/>
    </location>
    <ligand>
        <name>S-adenosyl-L-methionine</name>
        <dbReference type="ChEBI" id="CHEBI:59789"/>
    </ligand>
</feature>
<dbReference type="GO" id="GO:0008033">
    <property type="term" value="P:tRNA processing"/>
    <property type="evidence" value="ECO:0007669"/>
    <property type="project" value="InterPro"/>
</dbReference>
<dbReference type="InterPro" id="IPR030390">
    <property type="entry name" value="MeTrfase_TrmA_AS"/>
</dbReference>
<keyword evidence="3 4" id="KW-0949">S-adenosyl-L-methionine</keyword>
<dbReference type="Pfam" id="PF05958">
    <property type="entry name" value="tRNA_U5-meth_tr"/>
    <property type="match status" value="1"/>
</dbReference>
<evidence type="ECO:0000256" key="1">
    <source>
        <dbReference type="ARBA" id="ARBA00022603"/>
    </source>
</evidence>
<gene>
    <name evidence="7" type="ORF">D9619_003724</name>
</gene>
<dbReference type="PROSITE" id="PS01230">
    <property type="entry name" value="TRMA_1"/>
    <property type="match status" value="1"/>
</dbReference>
<feature type="binding site" evidence="4">
    <location>
        <position position="375"/>
    </location>
    <ligand>
        <name>S-adenosyl-L-methionine</name>
        <dbReference type="ChEBI" id="CHEBI:59789"/>
    </ligand>
</feature>
<keyword evidence="8" id="KW-1185">Reference proteome</keyword>
<dbReference type="PROSITE" id="PS01231">
    <property type="entry name" value="TRMA_2"/>
    <property type="match status" value="1"/>
</dbReference>
<dbReference type="EMBL" id="JAACJJ010000056">
    <property type="protein sequence ID" value="KAF5312628.1"/>
    <property type="molecule type" value="Genomic_DNA"/>
</dbReference>
<dbReference type="GO" id="GO:0030697">
    <property type="term" value="F:tRNA (uracil(54)-C5)-methyltransferase activity, S-adenosyl methionine-dependent"/>
    <property type="evidence" value="ECO:0007669"/>
    <property type="project" value="InterPro"/>
</dbReference>
<proteinExistence type="inferred from homology"/>
<dbReference type="AlphaFoldDB" id="A0A8H5EUM0"/>
<protein>
    <recommendedName>
        <fullName evidence="9">TRAM domain-containing protein</fullName>
    </recommendedName>
</protein>
<feature type="binding site" evidence="4">
    <location>
        <position position="428"/>
    </location>
    <ligand>
        <name>S-adenosyl-L-methionine</name>
        <dbReference type="ChEBI" id="CHEBI:59789"/>
    </ligand>
</feature>
<dbReference type="InterPro" id="IPR025795">
    <property type="entry name" value="tRNA_(uracil-5-)_MeTrfase"/>
</dbReference>
<dbReference type="Gene3D" id="3.40.50.150">
    <property type="entry name" value="Vaccinia Virus protein VP39"/>
    <property type="match status" value="2"/>
</dbReference>
<organism evidence="7 8">
    <name type="scientific">Psilocybe cf. subviscida</name>
    <dbReference type="NCBI Taxonomy" id="2480587"/>
    <lineage>
        <taxon>Eukaryota</taxon>
        <taxon>Fungi</taxon>
        <taxon>Dikarya</taxon>
        <taxon>Basidiomycota</taxon>
        <taxon>Agaricomycotina</taxon>
        <taxon>Agaricomycetes</taxon>
        <taxon>Agaricomycetidae</taxon>
        <taxon>Agaricales</taxon>
        <taxon>Agaricineae</taxon>
        <taxon>Strophariaceae</taxon>
        <taxon>Psilocybe</taxon>
    </lineage>
</organism>
<dbReference type="InterPro" id="IPR010280">
    <property type="entry name" value="U5_MeTrfase_fam"/>
</dbReference>
<comment type="caution">
    <text evidence="7">The sequence shown here is derived from an EMBL/GenBank/DDBJ whole genome shotgun (WGS) entry which is preliminary data.</text>
</comment>
<dbReference type="PANTHER" id="PTHR11061:SF30">
    <property type="entry name" value="TRNA (URACIL(54)-C(5))-METHYLTRANSFERASE"/>
    <property type="match status" value="1"/>
</dbReference>
<evidence type="ECO:0000313" key="8">
    <source>
        <dbReference type="Proteomes" id="UP000567179"/>
    </source>
</evidence>
<evidence type="ECO:0000256" key="5">
    <source>
        <dbReference type="PROSITE-ProRule" id="PRU10015"/>
    </source>
</evidence>
<evidence type="ECO:0000256" key="3">
    <source>
        <dbReference type="ARBA" id="ARBA00022691"/>
    </source>
</evidence>
<dbReference type="PANTHER" id="PTHR11061">
    <property type="entry name" value="RNA M5U METHYLTRANSFERASE"/>
    <property type="match status" value="1"/>
</dbReference>
<comment type="similarity">
    <text evidence="4">Belongs to the class I-like SAM-binding methyltransferase superfamily. RNA M5U methyltransferase family.</text>
</comment>
<feature type="binding site" evidence="4">
    <location>
        <position position="478"/>
    </location>
    <ligand>
        <name>S-adenosyl-L-methionine</name>
        <dbReference type="ChEBI" id="CHEBI:59789"/>
    </ligand>
</feature>
<feature type="region of interest" description="Disordered" evidence="6">
    <location>
        <begin position="59"/>
        <end position="88"/>
    </location>
</feature>
<dbReference type="GO" id="GO:0009451">
    <property type="term" value="P:RNA modification"/>
    <property type="evidence" value="ECO:0007669"/>
    <property type="project" value="UniProtKB-ARBA"/>
</dbReference>
<reference evidence="7 8" key="1">
    <citation type="journal article" date="2020" name="ISME J.">
        <title>Uncovering the hidden diversity of litter-decomposition mechanisms in mushroom-forming fungi.</title>
        <authorList>
            <person name="Floudas D."/>
            <person name="Bentzer J."/>
            <person name="Ahren D."/>
            <person name="Johansson T."/>
            <person name="Persson P."/>
            <person name="Tunlid A."/>
        </authorList>
    </citation>
    <scope>NUCLEOTIDE SEQUENCE [LARGE SCALE GENOMIC DNA]</scope>
    <source>
        <strain evidence="7 8">CBS 101986</strain>
    </source>
</reference>
<evidence type="ECO:0008006" key="9">
    <source>
        <dbReference type="Google" id="ProtNLM"/>
    </source>
</evidence>
<dbReference type="Proteomes" id="UP000567179">
    <property type="component" value="Unassembled WGS sequence"/>
</dbReference>
<evidence type="ECO:0000313" key="7">
    <source>
        <dbReference type="EMBL" id="KAF5312628.1"/>
    </source>
</evidence>
<dbReference type="PROSITE" id="PS51622">
    <property type="entry name" value="SAM_MT_RNA_M5U_2"/>
    <property type="match status" value="1"/>
</dbReference>
<dbReference type="PROSITE" id="PS51687">
    <property type="entry name" value="SAM_MT_RNA_M5U"/>
    <property type="match status" value="1"/>
</dbReference>
<dbReference type="OrthoDB" id="10250660at2759"/>
<feature type="active site" evidence="5">
    <location>
        <position position="505"/>
    </location>
</feature>